<name>A0A4Y2R001_ARAVE</name>
<gene>
    <name evidence="1" type="ORF">AVEN_257955_1</name>
</gene>
<keyword evidence="2" id="KW-1185">Reference proteome</keyword>
<reference evidence="1 2" key="1">
    <citation type="journal article" date="2019" name="Sci. Rep.">
        <title>Orb-weaving spider Araneus ventricosus genome elucidates the spidroin gene catalogue.</title>
        <authorList>
            <person name="Kono N."/>
            <person name="Nakamura H."/>
            <person name="Ohtoshi R."/>
            <person name="Moran D.A.P."/>
            <person name="Shinohara A."/>
            <person name="Yoshida Y."/>
            <person name="Fujiwara M."/>
            <person name="Mori M."/>
            <person name="Tomita M."/>
            <person name="Arakawa K."/>
        </authorList>
    </citation>
    <scope>NUCLEOTIDE SEQUENCE [LARGE SCALE GENOMIC DNA]</scope>
</reference>
<dbReference type="Proteomes" id="UP000499080">
    <property type="component" value="Unassembled WGS sequence"/>
</dbReference>
<sequence length="71" mass="7996">DRLRRLGGKISASGLEDLRFETGFHQQSVCGPQAWKDDKGGAISAGVFAHRPWFRMSPSIHTVQMQLKTWI</sequence>
<proteinExistence type="predicted"/>
<comment type="caution">
    <text evidence="1">The sequence shown here is derived from an EMBL/GenBank/DDBJ whole genome shotgun (WGS) entry which is preliminary data.</text>
</comment>
<evidence type="ECO:0000313" key="2">
    <source>
        <dbReference type="Proteomes" id="UP000499080"/>
    </source>
</evidence>
<accession>A0A4Y2R001</accession>
<organism evidence="1 2">
    <name type="scientific">Araneus ventricosus</name>
    <name type="common">Orbweaver spider</name>
    <name type="synonym">Epeira ventricosa</name>
    <dbReference type="NCBI Taxonomy" id="182803"/>
    <lineage>
        <taxon>Eukaryota</taxon>
        <taxon>Metazoa</taxon>
        <taxon>Ecdysozoa</taxon>
        <taxon>Arthropoda</taxon>
        <taxon>Chelicerata</taxon>
        <taxon>Arachnida</taxon>
        <taxon>Araneae</taxon>
        <taxon>Araneomorphae</taxon>
        <taxon>Entelegynae</taxon>
        <taxon>Araneoidea</taxon>
        <taxon>Araneidae</taxon>
        <taxon>Araneus</taxon>
    </lineage>
</organism>
<protein>
    <submittedName>
        <fullName evidence="1">Uncharacterized protein</fullName>
    </submittedName>
</protein>
<evidence type="ECO:0000313" key="1">
    <source>
        <dbReference type="EMBL" id="GBN68790.1"/>
    </source>
</evidence>
<dbReference type="EMBL" id="BGPR01015321">
    <property type="protein sequence ID" value="GBN68790.1"/>
    <property type="molecule type" value="Genomic_DNA"/>
</dbReference>
<feature type="non-terminal residue" evidence="1">
    <location>
        <position position="1"/>
    </location>
</feature>
<dbReference type="AlphaFoldDB" id="A0A4Y2R001"/>